<evidence type="ECO:0008006" key="5">
    <source>
        <dbReference type="Google" id="ProtNLM"/>
    </source>
</evidence>
<protein>
    <recommendedName>
        <fullName evidence="5">RRP15-like protein</fullName>
    </recommendedName>
</protein>
<name>A0AAW0E2L5_9AGAR</name>
<dbReference type="GO" id="GO:0030687">
    <property type="term" value="C:preribosome, large subunit precursor"/>
    <property type="evidence" value="ECO:0007669"/>
    <property type="project" value="TreeGrafter"/>
</dbReference>
<feature type="compositionally biased region" description="Basic residues" evidence="2">
    <location>
        <begin position="46"/>
        <end position="57"/>
    </location>
</feature>
<feature type="compositionally biased region" description="Low complexity" evidence="2">
    <location>
        <begin position="14"/>
        <end position="33"/>
    </location>
</feature>
<dbReference type="Proteomes" id="UP001383192">
    <property type="component" value="Unassembled WGS sequence"/>
</dbReference>
<dbReference type="PANTHER" id="PTHR13245">
    <property type="entry name" value="RRP15-LIKE PROTEIN"/>
    <property type="match status" value="1"/>
</dbReference>
<feature type="region of interest" description="Disordered" evidence="2">
    <location>
        <begin position="1"/>
        <end position="64"/>
    </location>
</feature>
<dbReference type="GO" id="GO:0000460">
    <property type="term" value="P:maturation of 5.8S rRNA"/>
    <property type="evidence" value="ECO:0007669"/>
    <property type="project" value="TreeGrafter"/>
</dbReference>
<evidence type="ECO:0000313" key="3">
    <source>
        <dbReference type="EMBL" id="KAK7059042.1"/>
    </source>
</evidence>
<accession>A0AAW0E2L5</accession>
<dbReference type="EMBL" id="JAYKXP010000004">
    <property type="protein sequence ID" value="KAK7059042.1"/>
    <property type="molecule type" value="Genomic_DNA"/>
</dbReference>
<evidence type="ECO:0000256" key="2">
    <source>
        <dbReference type="SAM" id="MobiDB-lite"/>
    </source>
</evidence>
<proteinExistence type="inferred from homology"/>
<dbReference type="PANTHER" id="PTHR13245:SF14">
    <property type="entry name" value="RRP15-LIKE PROTEIN"/>
    <property type="match status" value="1"/>
</dbReference>
<evidence type="ECO:0000256" key="1">
    <source>
        <dbReference type="ARBA" id="ARBA00007462"/>
    </source>
</evidence>
<comment type="caution">
    <text evidence="3">The sequence shown here is derived from an EMBL/GenBank/DDBJ whole genome shotgun (WGS) entry which is preliminary data.</text>
</comment>
<feature type="compositionally biased region" description="Basic and acidic residues" evidence="2">
    <location>
        <begin position="188"/>
        <end position="204"/>
    </location>
</feature>
<dbReference type="Pfam" id="PF07890">
    <property type="entry name" value="Rrp15p"/>
    <property type="match status" value="1"/>
</dbReference>
<dbReference type="AlphaFoldDB" id="A0AAW0E2L5"/>
<dbReference type="GO" id="GO:0000470">
    <property type="term" value="P:maturation of LSU-rRNA"/>
    <property type="evidence" value="ECO:0007669"/>
    <property type="project" value="TreeGrafter"/>
</dbReference>
<dbReference type="InterPro" id="IPR012459">
    <property type="entry name" value="Rrp15"/>
</dbReference>
<feature type="region of interest" description="Disordered" evidence="2">
    <location>
        <begin position="164"/>
        <end position="204"/>
    </location>
</feature>
<evidence type="ECO:0000313" key="4">
    <source>
        <dbReference type="Proteomes" id="UP001383192"/>
    </source>
</evidence>
<sequence>MLPQKRPPADESASESGSEGEYESGSASGSEEYNTSDAEIASLKPQKSKQTKKRKLRATAPSTFGATLQSLLSTDTPSNAASQSQSNVLALKPSLNRKRNDELLEKQARRVLLVERKEKEDKGRIRGEDLLEGWGAEAERGLRKVAQRGVVKLFNYIQESQISASQAAEEKKAHRGTGKPTLPAPSLAKEKKGKKDKDNLLGRGKESVVGKDDFFDMIRTGSVVSKA</sequence>
<gene>
    <name evidence="3" type="ORF">VNI00_001666</name>
</gene>
<comment type="similarity">
    <text evidence="1">Belongs to the RRP15 family.</text>
</comment>
<organism evidence="3 4">
    <name type="scientific">Paramarasmius palmivorus</name>
    <dbReference type="NCBI Taxonomy" id="297713"/>
    <lineage>
        <taxon>Eukaryota</taxon>
        <taxon>Fungi</taxon>
        <taxon>Dikarya</taxon>
        <taxon>Basidiomycota</taxon>
        <taxon>Agaricomycotina</taxon>
        <taxon>Agaricomycetes</taxon>
        <taxon>Agaricomycetidae</taxon>
        <taxon>Agaricales</taxon>
        <taxon>Marasmiineae</taxon>
        <taxon>Marasmiaceae</taxon>
        <taxon>Paramarasmius</taxon>
    </lineage>
</organism>
<keyword evidence="4" id="KW-1185">Reference proteome</keyword>
<reference evidence="3 4" key="1">
    <citation type="submission" date="2024-01" db="EMBL/GenBank/DDBJ databases">
        <title>A draft genome for a cacao thread blight-causing isolate of Paramarasmius palmivorus.</title>
        <authorList>
            <person name="Baruah I.K."/>
            <person name="Bukari Y."/>
            <person name="Amoako-Attah I."/>
            <person name="Meinhardt L.W."/>
            <person name="Bailey B.A."/>
            <person name="Cohen S.P."/>
        </authorList>
    </citation>
    <scope>NUCLEOTIDE SEQUENCE [LARGE SCALE GENOMIC DNA]</scope>
    <source>
        <strain evidence="3 4">GH-12</strain>
    </source>
</reference>